<organism evidence="2 3">
    <name type="scientific">Bicyclus anynana</name>
    <name type="common">Squinting bush brown butterfly</name>
    <dbReference type="NCBI Taxonomy" id="110368"/>
    <lineage>
        <taxon>Eukaryota</taxon>
        <taxon>Metazoa</taxon>
        <taxon>Ecdysozoa</taxon>
        <taxon>Arthropoda</taxon>
        <taxon>Hexapoda</taxon>
        <taxon>Insecta</taxon>
        <taxon>Pterygota</taxon>
        <taxon>Neoptera</taxon>
        <taxon>Endopterygota</taxon>
        <taxon>Lepidoptera</taxon>
        <taxon>Glossata</taxon>
        <taxon>Ditrysia</taxon>
        <taxon>Papilionoidea</taxon>
        <taxon>Nymphalidae</taxon>
        <taxon>Satyrinae</taxon>
        <taxon>Satyrini</taxon>
        <taxon>Mycalesina</taxon>
        <taxon>Bicyclus</taxon>
    </lineage>
</organism>
<protein>
    <submittedName>
        <fullName evidence="3">Uncharacterized protein LOC112048586</fullName>
    </submittedName>
</protein>
<evidence type="ECO:0000259" key="1">
    <source>
        <dbReference type="Pfam" id="PF00646"/>
    </source>
</evidence>
<dbReference type="KEGG" id="bany:112048586"/>
<feature type="domain" description="F-box" evidence="1">
    <location>
        <begin position="12"/>
        <end position="43"/>
    </location>
</feature>
<evidence type="ECO:0000313" key="2">
    <source>
        <dbReference type="Proteomes" id="UP001652582"/>
    </source>
</evidence>
<gene>
    <name evidence="3" type="primary">LOC112048586</name>
</gene>
<evidence type="ECO:0000313" key="3">
    <source>
        <dbReference type="RefSeq" id="XP_023941950.2"/>
    </source>
</evidence>
<dbReference type="Pfam" id="PF00646">
    <property type="entry name" value="F-box"/>
    <property type="match status" value="1"/>
</dbReference>
<dbReference type="OrthoDB" id="6859220at2759"/>
<reference evidence="3" key="1">
    <citation type="submission" date="2025-08" db="UniProtKB">
        <authorList>
            <consortium name="RefSeq"/>
        </authorList>
    </citation>
    <scope>IDENTIFICATION</scope>
</reference>
<dbReference type="AlphaFoldDB" id="A0A6J1N261"/>
<dbReference type="GeneID" id="112048586"/>
<dbReference type="InterPro" id="IPR001810">
    <property type="entry name" value="F-box_dom"/>
</dbReference>
<proteinExistence type="predicted"/>
<dbReference type="SUPFAM" id="SSF81383">
    <property type="entry name" value="F-box domain"/>
    <property type="match status" value="1"/>
</dbReference>
<name>A0A6J1N261_BICAN</name>
<sequence length="490" mass="57650">MSNTDSVWATCPLDILITVFKKLNIKSVINCRGVNIFWRDVADYYFEHFKLWPTVIQHTIGEATFTEKSVLEWKDKILSAQSWQDVSKASVSLRHRYKLKDLAENICVYRDNLIVTTNAAVTYYNINNFEVNKTIAFTPLLEYMFAKRQFANEYVDIEILRKFVNTMNTDRDVFHYRRVDMLEMHLENLEIRGQTLCRQEYESSAGSVFRYQETSSLVVELKLTNECSEGFLELTLTNKLYTDPLHSDSVRKLYVKYPVIFRVHLNSCYFISRNVLWMYTAVVNGWDKKWLAHFYGCESLHSIHINRENVYVLLTSGNVLLVDMDYKSLINIFRLTTSLSFMDPTPFMFNTCVLVRTPNSVDSEIRPCKKADLMKCMFRDKVTCVLEHGYAVLIGYEDLKIEIYLHKKLFESEVPELKFSIKDMVHEEMNPKIRALDIYEDDIGHHLFVSSYYYVYELLLSLTEKTCAVERKAEGSGSEPAWRLRRRRSW</sequence>
<dbReference type="InterPro" id="IPR036047">
    <property type="entry name" value="F-box-like_dom_sf"/>
</dbReference>
<keyword evidence="2" id="KW-1185">Reference proteome</keyword>
<dbReference type="Proteomes" id="UP001652582">
    <property type="component" value="Chromosome 7"/>
</dbReference>
<dbReference type="RefSeq" id="XP_023941950.2">
    <property type="nucleotide sequence ID" value="XM_024086182.2"/>
</dbReference>
<accession>A0A6J1N261</accession>